<accession>A0A9W9ZX88</accession>
<dbReference type="Proteomes" id="UP001163046">
    <property type="component" value="Unassembled WGS sequence"/>
</dbReference>
<protein>
    <submittedName>
        <fullName evidence="1">Uncharacterized protein</fullName>
    </submittedName>
</protein>
<gene>
    <name evidence="1" type="ORF">OS493_032984</name>
</gene>
<proteinExistence type="predicted"/>
<name>A0A9W9ZX88_9CNID</name>
<organism evidence="1 2">
    <name type="scientific">Desmophyllum pertusum</name>
    <dbReference type="NCBI Taxonomy" id="174260"/>
    <lineage>
        <taxon>Eukaryota</taxon>
        <taxon>Metazoa</taxon>
        <taxon>Cnidaria</taxon>
        <taxon>Anthozoa</taxon>
        <taxon>Hexacorallia</taxon>
        <taxon>Scleractinia</taxon>
        <taxon>Caryophylliina</taxon>
        <taxon>Caryophylliidae</taxon>
        <taxon>Desmophyllum</taxon>
    </lineage>
</organism>
<keyword evidence="2" id="KW-1185">Reference proteome</keyword>
<evidence type="ECO:0000313" key="1">
    <source>
        <dbReference type="EMBL" id="KAJ7389180.1"/>
    </source>
</evidence>
<evidence type="ECO:0000313" key="2">
    <source>
        <dbReference type="Proteomes" id="UP001163046"/>
    </source>
</evidence>
<sequence length="127" mass="13829">MDLYVAGIALSVDEISDLIRGKLLPPVINKQQKEINGLRCEPHMESSQSTGYTMPHYDIQVQHHSFITTGGPPRASNLHGGTGSRAFGKVHKGVLRELPRVEVFFQAQGAKSGTQRGKSSCHKSSTC</sequence>
<reference evidence="1" key="1">
    <citation type="submission" date="2023-01" db="EMBL/GenBank/DDBJ databases">
        <title>Genome assembly of the deep-sea coral Lophelia pertusa.</title>
        <authorList>
            <person name="Herrera S."/>
            <person name="Cordes E."/>
        </authorList>
    </citation>
    <scope>NUCLEOTIDE SEQUENCE</scope>
    <source>
        <strain evidence="1">USNM1676648</strain>
        <tissue evidence="1">Polyp</tissue>
    </source>
</reference>
<dbReference type="AlphaFoldDB" id="A0A9W9ZX88"/>
<comment type="caution">
    <text evidence="1">The sequence shown here is derived from an EMBL/GenBank/DDBJ whole genome shotgun (WGS) entry which is preliminary data.</text>
</comment>
<dbReference type="EMBL" id="MU825438">
    <property type="protein sequence ID" value="KAJ7389180.1"/>
    <property type="molecule type" value="Genomic_DNA"/>
</dbReference>